<evidence type="ECO:0000313" key="1">
    <source>
        <dbReference type="EnsemblProtists" id="HpaP801231"/>
    </source>
</evidence>
<name>M4B4N2_HYAAE</name>
<dbReference type="EnsemblProtists" id="HpaT801231">
    <property type="protein sequence ID" value="HpaP801231"/>
    <property type="gene ID" value="HpaG801231"/>
</dbReference>
<evidence type="ECO:0000313" key="2">
    <source>
        <dbReference type="Proteomes" id="UP000011713"/>
    </source>
</evidence>
<dbReference type="HOGENOM" id="CLU_2431703_0_0_1"/>
<dbReference type="AlphaFoldDB" id="M4B4N2"/>
<accession>M4B4N2</accession>
<organism evidence="1 2">
    <name type="scientific">Hyaloperonospora arabidopsidis (strain Emoy2)</name>
    <name type="common">Downy mildew agent</name>
    <name type="synonym">Peronospora arabidopsidis</name>
    <dbReference type="NCBI Taxonomy" id="559515"/>
    <lineage>
        <taxon>Eukaryota</taxon>
        <taxon>Sar</taxon>
        <taxon>Stramenopiles</taxon>
        <taxon>Oomycota</taxon>
        <taxon>Peronosporomycetes</taxon>
        <taxon>Peronosporales</taxon>
        <taxon>Peronosporaceae</taxon>
        <taxon>Hyaloperonospora</taxon>
    </lineage>
</organism>
<dbReference type="InParanoid" id="M4B4N2"/>
<proteinExistence type="predicted"/>
<dbReference type="VEuPathDB" id="FungiDB:HpaG801231"/>
<keyword evidence="2" id="KW-1185">Reference proteome</keyword>
<reference evidence="1" key="2">
    <citation type="submission" date="2015-06" db="UniProtKB">
        <authorList>
            <consortium name="EnsemblProtists"/>
        </authorList>
    </citation>
    <scope>IDENTIFICATION</scope>
    <source>
        <strain evidence="1">Emoy2</strain>
    </source>
</reference>
<protein>
    <submittedName>
        <fullName evidence="1">Uncharacterized protein</fullName>
    </submittedName>
</protein>
<sequence length="91" mass="10349">MVCFQTSSHAGFCLHTSHRSLAVIAFQAAVRPMAGITTFQELPSLLRANQQSHIVTTIINHRCIEFTFAEHELSRVYIAARSRCCSCRRRR</sequence>
<reference evidence="2" key="1">
    <citation type="journal article" date="2010" name="Science">
        <title>Signatures of adaptation to obligate biotrophy in the Hyaloperonospora arabidopsidis genome.</title>
        <authorList>
            <person name="Baxter L."/>
            <person name="Tripathy S."/>
            <person name="Ishaque N."/>
            <person name="Boot N."/>
            <person name="Cabral A."/>
            <person name="Kemen E."/>
            <person name="Thines M."/>
            <person name="Ah-Fong A."/>
            <person name="Anderson R."/>
            <person name="Badejoko W."/>
            <person name="Bittner-Eddy P."/>
            <person name="Boore J.L."/>
            <person name="Chibucos M.C."/>
            <person name="Coates M."/>
            <person name="Dehal P."/>
            <person name="Delehaunty K."/>
            <person name="Dong S."/>
            <person name="Downton P."/>
            <person name="Dumas B."/>
            <person name="Fabro G."/>
            <person name="Fronick C."/>
            <person name="Fuerstenberg S.I."/>
            <person name="Fulton L."/>
            <person name="Gaulin E."/>
            <person name="Govers F."/>
            <person name="Hughes L."/>
            <person name="Humphray S."/>
            <person name="Jiang R.H."/>
            <person name="Judelson H."/>
            <person name="Kamoun S."/>
            <person name="Kyung K."/>
            <person name="Meijer H."/>
            <person name="Minx P."/>
            <person name="Morris P."/>
            <person name="Nelson J."/>
            <person name="Phuntumart V."/>
            <person name="Qutob D."/>
            <person name="Rehmany A."/>
            <person name="Rougon-Cardoso A."/>
            <person name="Ryden P."/>
            <person name="Torto-Alalibo T."/>
            <person name="Studholme D."/>
            <person name="Wang Y."/>
            <person name="Win J."/>
            <person name="Wood J."/>
            <person name="Clifton S.W."/>
            <person name="Rogers J."/>
            <person name="Van den Ackerveken G."/>
            <person name="Jones J.D."/>
            <person name="McDowell J.M."/>
            <person name="Beynon J."/>
            <person name="Tyler B.M."/>
        </authorList>
    </citation>
    <scope>NUCLEOTIDE SEQUENCE [LARGE SCALE GENOMIC DNA]</scope>
    <source>
        <strain evidence="2">Emoy2</strain>
    </source>
</reference>
<dbReference type="Proteomes" id="UP000011713">
    <property type="component" value="Unassembled WGS sequence"/>
</dbReference>
<dbReference type="EMBL" id="JH598325">
    <property type="status" value="NOT_ANNOTATED_CDS"/>
    <property type="molecule type" value="Genomic_DNA"/>
</dbReference>